<dbReference type="KEGG" id="mmec:FIU01_00840"/>
<dbReference type="InterPro" id="IPR051734">
    <property type="entry name" value="VapB_TA_antitoxins"/>
</dbReference>
<dbReference type="PANTHER" id="PTHR37550">
    <property type="entry name" value="ANTITOXIN VAPB1"/>
    <property type="match status" value="1"/>
</dbReference>
<accession>A0A5B8CPZ7</accession>
<dbReference type="PROSITE" id="PS51740">
    <property type="entry name" value="SPOVT_ABRB"/>
    <property type="match status" value="1"/>
</dbReference>
<dbReference type="AlphaFoldDB" id="A0A5B8CPZ7"/>
<dbReference type="GO" id="GO:0003677">
    <property type="term" value="F:DNA binding"/>
    <property type="evidence" value="ECO:0007669"/>
    <property type="project" value="UniProtKB-UniRule"/>
</dbReference>
<dbReference type="Pfam" id="PF04014">
    <property type="entry name" value="MazE_antitoxin"/>
    <property type="match status" value="1"/>
</dbReference>
<sequence>MAKSTVFINNRTQAVRLPAEMRLPEDVKQVNVRARGNERIITPIAETWDSFFNANVTISDDFMPARASQTQQDREAFE</sequence>
<dbReference type="InterPro" id="IPR047976">
    <property type="entry name" value="Anti_VapB2-like"/>
</dbReference>
<dbReference type="InterPro" id="IPR007159">
    <property type="entry name" value="SpoVT-AbrB_dom"/>
</dbReference>
<evidence type="ECO:0000259" key="3">
    <source>
        <dbReference type="PROSITE" id="PS51740"/>
    </source>
</evidence>
<gene>
    <name evidence="4" type="ORF">FIU01_00840</name>
</gene>
<name>A0A5B8CPZ7_9PROT</name>
<organism evidence="4 5">
    <name type="scientific">Methylophilus medardicus</name>
    <dbReference type="NCBI Taxonomy" id="2588534"/>
    <lineage>
        <taxon>Bacteria</taxon>
        <taxon>Pseudomonadati</taxon>
        <taxon>Pseudomonadota</taxon>
        <taxon>Betaproteobacteria</taxon>
        <taxon>Nitrosomonadales</taxon>
        <taxon>Methylophilaceae</taxon>
        <taxon>Methylophilus</taxon>
    </lineage>
</organism>
<dbReference type="Gene3D" id="2.10.260.10">
    <property type="match status" value="1"/>
</dbReference>
<evidence type="ECO:0000313" key="5">
    <source>
        <dbReference type="Proteomes" id="UP000311008"/>
    </source>
</evidence>
<feature type="domain" description="SpoVT-AbrB" evidence="3">
    <location>
        <begin position="4"/>
        <end position="46"/>
    </location>
</feature>
<proteinExistence type="inferred from homology"/>
<dbReference type="RefSeq" id="WP_140002051.1">
    <property type="nucleotide sequence ID" value="NZ_CP040946.1"/>
</dbReference>
<keyword evidence="2" id="KW-0238">DNA-binding</keyword>
<protein>
    <submittedName>
        <fullName evidence="4">Antitoxin</fullName>
    </submittedName>
</protein>
<dbReference type="InterPro" id="IPR037914">
    <property type="entry name" value="SpoVT-AbrB_sf"/>
</dbReference>
<dbReference type="Proteomes" id="UP000311008">
    <property type="component" value="Chromosome"/>
</dbReference>
<keyword evidence="5" id="KW-1185">Reference proteome</keyword>
<evidence type="ECO:0000256" key="2">
    <source>
        <dbReference type="PROSITE-ProRule" id="PRU01076"/>
    </source>
</evidence>
<evidence type="ECO:0000256" key="1">
    <source>
        <dbReference type="ARBA" id="ARBA00007924"/>
    </source>
</evidence>
<reference evidence="5" key="1">
    <citation type="journal article" date="2019" name="ISME J.">
        <title>Evolution in action: habitat transition from sediment to the pelagial leads to genome streamlining in Methylophilaceae.</title>
        <authorList>
            <person name="Salcher M."/>
            <person name="Schaefle D."/>
            <person name="Kaspar M."/>
            <person name="Neuenschwander S.M."/>
            <person name="Ghai R."/>
        </authorList>
    </citation>
    <scope>NUCLEOTIDE SEQUENCE [LARGE SCALE GENOMIC DNA]</scope>
    <source>
        <strain evidence="5">MMS-M-51</strain>
    </source>
</reference>
<evidence type="ECO:0000313" key="4">
    <source>
        <dbReference type="EMBL" id="QDC43210.1"/>
    </source>
</evidence>
<dbReference type="SUPFAM" id="SSF89447">
    <property type="entry name" value="AbrB/MazE/MraZ-like"/>
    <property type="match status" value="1"/>
</dbReference>
<dbReference type="OrthoDB" id="9810009at2"/>
<dbReference type="EMBL" id="CP040946">
    <property type="protein sequence ID" value="QDC43210.1"/>
    <property type="molecule type" value="Genomic_DNA"/>
</dbReference>
<dbReference type="PANTHER" id="PTHR37550:SF3">
    <property type="entry name" value="ANTITOXIN VAPB1"/>
    <property type="match status" value="1"/>
</dbReference>
<comment type="similarity">
    <text evidence="1">Belongs to the VapB family.</text>
</comment>
<dbReference type="NCBIfam" id="NF040493">
    <property type="entry name" value="TA_anti_VapB"/>
    <property type="match status" value="1"/>
</dbReference>